<organism evidence="2 3">
    <name type="scientific">Pythium insidiosum</name>
    <name type="common">Pythiosis disease agent</name>
    <dbReference type="NCBI Taxonomy" id="114742"/>
    <lineage>
        <taxon>Eukaryota</taxon>
        <taxon>Sar</taxon>
        <taxon>Stramenopiles</taxon>
        <taxon>Oomycota</taxon>
        <taxon>Peronosporomycetes</taxon>
        <taxon>Pythiales</taxon>
        <taxon>Pythiaceae</taxon>
        <taxon>Pythium</taxon>
    </lineage>
</organism>
<dbReference type="Proteomes" id="UP001209570">
    <property type="component" value="Unassembled WGS sequence"/>
</dbReference>
<sequence>MPGPAGGPMPDAVGSWLLTSKLVSTMKSYQLLTIPACAALVGHVHVASAAECTAEDYKAQTKLMSTPEFVQACGKAVTAPNVFFFCSVEKCYNYARTLDNQISACMIENEPWRRTWNKALEMCRQEFAGAGNGSTSGDAARKNETTAGAVSTDASASTKPPLSDASSLAAASVALASGALAVMLLIITATGLNSATLFLSGKPLCRFFQFVFSNNATKTPPLEVKPRFTVERSNGFKEPFMGKTKLRGLAPALSVSWRRVDDITININTDDVRKRNSFAASRLDFLRTIN</sequence>
<feature type="compositionally biased region" description="Polar residues" evidence="1">
    <location>
        <begin position="145"/>
        <end position="160"/>
    </location>
</feature>
<feature type="region of interest" description="Disordered" evidence="1">
    <location>
        <begin position="131"/>
        <end position="161"/>
    </location>
</feature>
<evidence type="ECO:0000313" key="3">
    <source>
        <dbReference type="Proteomes" id="UP001209570"/>
    </source>
</evidence>
<comment type="caution">
    <text evidence="2">The sequence shown here is derived from an EMBL/GenBank/DDBJ whole genome shotgun (WGS) entry which is preliminary data.</text>
</comment>
<proteinExistence type="predicted"/>
<gene>
    <name evidence="2" type="ORF">P43SY_008943</name>
</gene>
<protein>
    <submittedName>
        <fullName evidence="2">Uncharacterized protein</fullName>
    </submittedName>
</protein>
<dbReference type="AlphaFoldDB" id="A0AAD5MI15"/>
<reference evidence="2" key="1">
    <citation type="submission" date="2021-12" db="EMBL/GenBank/DDBJ databases">
        <title>Prjna785345.</title>
        <authorList>
            <person name="Rujirawat T."/>
            <person name="Krajaejun T."/>
        </authorList>
    </citation>
    <scope>NUCLEOTIDE SEQUENCE</scope>
    <source>
        <strain evidence="2">Pi057C3</strain>
    </source>
</reference>
<evidence type="ECO:0000313" key="2">
    <source>
        <dbReference type="EMBL" id="KAJ0408596.1"/>
    </source>
</evidence>
<dbReference type="EMBL" id="JAKCXM010000010">
    <property type="protein sequence ID" value="KAJ0408596.1"/>
    <property type="molecule type" value="Genomic_DNA"/>
</dbReference>
<evidence type="ECO:0000256" key="1">
    <source>
        <dbReference type="SAM" id="MobiDB-lite"/>
    </source>
</evidence>
<keyword evidence="3" id="KW-1185">Reference proteome</keyword>
<name>A0AAD5MI15_PYTIN</name>
<accession>A0AAD5MI15</accession>